<accession>A0LPM5</accession>
<dbReference type="InterPro" id="IPR010982">
    <property type="entry name" value="Lambda_DNA-bd_dom_sf"/>
</dbReference>
<dbReference type="EMBL" id="CP000478">
    <property type="protein sequence ID" value="ABK19377.1"/>
    <property type="molecule type" value="Genomic_DNA"/>
</dbReference>
<dbReference type="SUPFAM" id="SSF53850">
    <property type="entry name" value="Periplasmic binding protein-like II"/>
    <property type="match status" value="1"/>
</dbReference>
<proteinExistence type="predicted"/>
<dbReference type="PANTHER" id="PTHR38431:SF1">
    <property type="entry name" value="BLL2305 PROTEIN"/>
    <property type="match status" value="1"/>
</dbReference>
<dbReference type="SUPFAM" id="SSF47413">
    <property type="entry name" value="lambda repressor-like DNA-binding domains"/>
    <property type="match status" value="1"/>
</dbReference>
<protein>
    <submittedName>
        <fullName evidence="2">Transcriptional regulator of molybdate metabolism, XRE family</fullName>
    </submittedName>
</protein>
<feature type="domain" description="HTH cro/C1-type" evidence="1">
    <location>
        <begin position="14"/>
        <end position="68"/>
    </location>
</feature>
<reference evidence="2 3" key="1">
    <citation type="submission" date="2006-10" db="EMBL/GenBank/DDBJ databases">
        <title>Complete sequence of Syntrophobacter fumaroxidans MPOB.</title>
        <authorList>
            <consortium name="US DOE Joint Genome Institute"/>
            <person name="Copeland A."/>
            <person name="Lucas S."/>
            <person name="Lapidus A."/>
            <person name="Barry K."/>
            <person name="Detter J.C."/>
            <person name="Glavina del Rio T."/>
            <person name="Hammon N."/>
            <person name="Israni S."/>
            <person name="Pitluck S."/>
            <person name="Goltsman E.G."/>
            <person name="Martinez M."/>
            <person name="Schmutz J."/>
            <person name="Larimer F."/>
            <person name="Land M."/>
            <person name="Hauser L."/>
            <person name="Kyrpides N."/>
            <person name="Kim E."/>
            <person name="Boone D.R."/>
            <person name="Brockman F."/>
            <person name="Culley D."/>
            <person name="Ferry J."/>
            <person name="Gunsalus R."/>
            <person name="McInerney M.J."/>
            <person name="Morrison M."/>
            <person name="Plugge C."/>
            <person name="Rohlin L."/>
            <person name="Scholten J."/>
            <person name="Sieber J."/>
            <person name="Stams A.J.M."/>
            <person name="Worm P."/>
            <person name="Henstra A.M."/>
            <person name="Richardson P."/>
        </authorList>
    </citation>
    <scope>NUCLEOTIDE SEQUENCE [LARGE SCALE GENOMIC DNA]</scope>
    <source>
        <strain evidence="3">DSM 10017 / MPOB</strain>
    </source>
</reference>
<dbReference type="eggNOG" id="COG1910">
    <property type="taxonomic scope" value="Bacteria"/>
</dbReference>
<dbReference type="GO" id="GO:0003677">
    <property type="term" value="F:DNA binding"/>
    <property type="evidence" value="ECO:0007669"/>
    <property type="project" value="InterPro"/>
</dbReference>
<dbReference type="Pfam" id="PF12727">
    <property type="entry name" value="PBP_like"/>
    <property type="match status" value="1"/>
</dbReference>
<dbReference type="InterPro" id="IPR024370">
    <property type="entry name" value="PBP_domain"/>
</dbReference>
<evidence type="ECO:0000313" key="3">
    <source>
        <dbReference type="Proteomes" id="UP000001784"/>
    </source>
</evidence>
<gene>
    <name evidence="2" type="ordered locus">Sfum_3707</name>
</gene>
<name>A0LPM5_SYNFM</name>
<evidence type="ECO:0000313" key="2">
    <source>
        <dbReference type="EMBL" id="ABK19377.1"/>
    </source>
</evidence>
<dbReference type="HOGENOM" id="CLU_041548_0_0_7"/>
<dbReference type="PROSITE" id="PS50943">
    <property type="entry name" value="HTH_CROC1"/>
    <property type="match status" value="1"/>
</dbReference>
<sequence>MSMGSVKERVVCNLKSARKARGLSQSELAGRVGVKRQAIYDMESGRYLPNTALALYIARELGCRVEDLFVLEESEEEQPVTLVEKAGAANPRVAVASVRERLVAYPVDGKWLLSDGFHSADGLLLADGCNVRLFQGRRALEKKIFLFGCDPAFAILSAHASRWMADAFVQCRFASSYLALARLSAGHAHIAGTHMHNRESVESNVVLAKTALAGTGAMVVAFSIFEEGLMVAAGNPLDIRDVGDLARKRIRFVNREPGAALRSLLDERLMQVGLSGEAVNGYDRQGSSHNQCAQMVALDMADAALGLRAVAAAHGLGFVPIESVRCDLVIPHDFLDLPAVKILLEVMQTRALREELSALPGYGSSCTGKVIGQV</sequence>
<dbReference type="AlphaFoldDB" id="A0LPM5"/>
<dbReference type="PANTHER" id="PTHR38431">
    <property type="entry name" value="BLL2305 PROTEIN"/>
    <property type="match status" value="1"/>
</dbReference>
<dbReference type="Proteomes" id="UP000001784">
    <property type="component" value="Chromosome"/>
</dbReference>
<keyword evidence="3" id="KW-1185">Reference proteome</keyword>
<dbReference type="Gene3D" id="1.10.260.40">
    <property type="entry name" value="lambda repressor-like DNA-binding domains"/>
    <property type="match status" value="1"/>
</dbReference>
<dbReference type="eggNOG" id="COG1476">
    <property type="taxonomic scope" value="Bacteria"/>
</dbReference>
<dbReference type="STRING" id="335543.Sfum_3707"/>
<dbReference type="CDD" id="cd00093">
    <property type="entry name" value="HTH_XRE"/>
    <property type="match status" value="1"/>
</dbReference>
<organism evidence="2 3">
    <name type="scientific">Syntrophobacter fumaroxidans (strain DSM 10017 / MPOB)</name>
    <dbReference type="NCBI Taxonomy" id="335543"/>
    <lineage>
        <taxon>Bacteria</taxon>
        <taxon>Pseudomonadati</taxon>
        <taxon>Thermodesulfobacteriota</taxon>
        <taxon>Syntrophobacteria</taxon>
        <taxon>Syntrophobacterales</taxon>
        <taxon>Syntrophobacteraceae</taxon>
        <taxon>Syntrophobacter</taxon>
    </lineage>
</organism>
<dbReference type="KEGG" id="sfu:Sfum_3707"/>
<dbReference type="InterPro" id="IPR001387">
    <property type="entry name" value="Cro/C1-type_HTH"/>
</dbReference>
<evidence type="ECO:0000259" key="1">
    <source>
        <dbReference type="PROSITE" id="PS50943"/>
    </source>
</evidence>
<dbReference type="SMART" id="SM00530">
    <property type="entry name" value="HTH_XRE"/>
    <property type="match status" value="1"/>
</dbReference>
<dbReference type="InParanoid" id="A0LPM5"/>
<dbReference type="Pfam" id="PF01381">
    <property type="entry name" value="HTH_3"/>
    <property type="match status" value="1"/>
</dbReference>